<gene>
    <name evidence="7" type="ORF">J2S48_004877</name>
</gene>
<evidence type="ECO:0000256" key="1">
    <source>
        <dbReference type="ARBA" id="ARBA00004370"/>
    </source>
</evidence>
<keyword evidence="8" id="KW-1185">Reference proteome</keyword>
<sequence>MTRHVVRGLAAVVIAVAGAVLVLGVIVPRVAGATPYVVLTDSMEPSLPVGTLVVSRPVEPERIRTGSVITYQLRSGQERLVTHRVVGIGMTIGGERTYLTQGDANDVPDAQSVRDVQVRGAAWYQVPHLGHVAGAFTGQRKVIGMIAAALLLGYAGWQVLGAARERSARAHIPPVAVGSGVADGDGLTPRVGDGGRP</sequence>
<evidence type="ECO:0000313" key="7">
    <source>
        <dbReference type="EMBL" id="MDR7385362.1"/>
    </source>
</evidence>
<organism evidence="7 8">
    <name type="scientific">Promicromonospora iranensis</name>
    <dbReference type="NCBI Taxonomy" id="1105144"/>
    <lineage>
        <taxon>Bacteria</taxon>
        <taxon>Bacillati</taxon>
        <taxon>Actinomycetota</taxon>
        <taxon>Actinomycetes</taxon>
        <taxon>Micrococcales</taxon>
        <taxon>Promicromonosporaceae</taxon>
        <taxon>Promicromonospora</taxon>
    </lineage>
</organism>
<dbReference type="InterPro" id="IPR036286">
    <property type="entry name" value="LexA/Signal_pep-like_sf"/>
</dbReference>
<comment type="caution">
    <text evidence="7">The sequence shown here is derived from an EMBL/GenBank/DDBJ whole genome shotgun (WGS) entry which is preliminary data.</text>
</comment>
<evidence type="ECO:0000256" key="5">
    <source>
        <dbReference type="NCBIfam" id="TIGR02228"/>
    </source>
</evidence>
<accession>A0ABU2CVJ2</accession>
<dbReference type="PANTHER" id="PTHR10806:SF6">
    <property type="entry name" value="SIGNAL PEPTIDASE COMPLEX CATALYTIC SUBUNIT SEC11"/>
    <property type="match status" value="1"/>
</dbReference>
<dbReference type="NCBIfam" id="TIGR02228">
    <property type="entry name" value="sigpep_I_arch"/>
    <property type="match status" value="1"/>
</dbReference>
<reference evidence="7 8" key="1">
    <citation type="submission" date="2023-07" db="EMBL/GenBank/DDBJ databases">
        <title>Sequencing the genomes of 1000 actinobacteria strains.</title>
        <authorList>
            <person name="Klenk H.-P."/>
        </authorList>
    </citation>
    <scope>NUCLEOTIDE SEQUENCE [LARGE SCALE GENOMIC DNA]</scope>
    <source>
        <strain evidence="7 8">DSM 45554</strain>
    </source>
</reference>
<dbReference type="GO" id="GO:0016787">
    <property type="term" value="F:hydrolase activity"/>
    <property type="evidence" value="ECO:0007669"/>
    <property type="project" value="UniProtKB-KW"/>
</dbReference>
<dbReference type="Gene3D" id="2.10.109.10">
    <property type="entry name" value="Umud Fragment, subunit A"/>
    <property type="match status" value="1"/>
</dbReference>
<dbReference type="RefSeq" id="WP_274995295.1">
    <property type="nucleotide sequence ID" value="NZ_JAJQQP010000009.1"/>
</dbReference>
<dbReference type="EC" id="3.4.21.89" evidence="5"/>
<dbReference type="EMBL" id="JAVDYE010000001">
    <property type="protein sequence ID" value="MDR7385362.1"/>
    <property type="molecule type" value="Genomic_DNA"/>
</dbReference>
<evidence type="ECO:0000313" key="8">
    <source>
        <dbReference type="Proteomes" id="UP001183585"/>
    </source>
</evidence>
<dbReference type="SUPFAM" id="SSF51306">
    <property type="entry name" value="LexA/Signal peptidase"/>
    <property type="match status" value="1"/>
</dbReference>
<evidence type="ECO:0000259" key="6">
    <source>
        <dbReference type="Pfam" id="PF10502"/>
    </source>
</evidence>
<keyword evidence="7" id="KW-0378">Hydrolase</keyword>
<dbReference type="InterPro" id="IPR019533">
    <property type="entry name" value="Peptidase_S26"/>
</dbReference>
<keyword evidence="4" id="KW-0472">Membrane</keyword>
<evidence type="ECO:0000256" key="2">
    <source>
        <dbReference type="ARBA" id="ARBA00022692"/>
    </source>
</evidence>
<protein>
    <recommendedName>
        <fullName evidence="5">Signal peptidase I</fullName>
        <ecNumber evidence="5">3.4.21.89</ecNumber>
    </recommendedName>
</protein>
<proteinExistence type="predicted"/>
<dbReference type="Pfam" id="PF10502">
    <property type="entry name" value="Peptidase_S26"/>
    <property type="match status" value="1"/>
</dbReference>
<dbReference type="Proteomes" id="UP001183585">
    <property type="component" value="Unassembled WGS sequence"/>
</dbReference>
<name>A0ABU2CVJ2_9MICO</name>
<dbReference type="CDD" id="cd06530">
    <property type="entry name" value="S26_SPase_I"/>
    <property type="match status" value="1"/>
</dbReference>
<evidence type="ECO:0000256" key="3">
    <source>
        <dbReference type="ARBA" id="ARBA00022989"/>
    </source>
</evidence>
<keyword evidence="3" id="KW-1133">Transmembrane helix</keyword>
<comment type="subcellular location">
    <subcellularLocation>
        <location evidence="1">Membrane</location>
    </subcellularLocation>
</comment>
<feature type="domain" description="Peptidase S26" evidence="6">
    <location>
        <begin position="18"/>
        <end position="88"/>
    </location>
</feature>
<dbReference type="InterPro" id="IPR001733">
    <property type="entry name" value="Peptidase_S26B"/>
</dbReference>
<evidence type="ECO:0000256" key="4">
    <source>
        <dbReference type="ARBA" id="ARBA00023136"/>
    </source>
</evidence>
<dbReference type="PANTHER" id="PTHR10806">
    <property type="entry name" value="SIGNAL PEPTIDASE COMPLEX CATALYTIC SUBUNIT SEC11"/>
    <property type="match status" value="1"/>
</dbReference>
<keyword evidence="2" id="KW-0812">Transmembrane</keyword>